<dbReference type="SUPFAM" id="SSF55729">
    <property type="entry name" value="Acyl-CoA N-acyltransferases (Nat)"/>
    <property type="match status" value="1"/>
</dbReference>
<gene>
    <name evidence="2" type="ORF">AB4566_21445</name>
</gene>
<dbReference type="InterPro" id="IPR016181">
    <property type="entry name" value="Acyl_CoA_acyltransferase"/>
</dbReference>
<reference evidence="2 3" key="1">
    <citation type="journal article" date="2024" name="ISME J.">
        <title>Tailless and filamentous prophages are predominant in marine Vibrio.</title>
        <authorList>
            <person name="Steensen K."/>
            <person name="Seneca J."/>
            <person name="Bartlau N."/>
            <person name="Yu X.A."/>
            <person name="Hussain F.A."/>
            <person name="Polz M.F."/>
        </authorList>
    </citation>
    <scope>NUCLEOTIDE SEQUENCE [LARGE SCALE GENOMIC DNA]</scope>
    <source>
        <strain evidence="2 3">10N.222.51.A1</strain>
    </source>
</reference>
<evidence type="ECO:0000313" key="3">
    <source>
        <dbReference type="Proteomes" id="UP001570417"/>
    </source>
</evidence>
<proteinExistence type="predicted"/>
<dbReference type="EMBL" id="JBFRUW010000134">
    <property type="protein sequence ID" value="MFA0570818.1"/>
    <property type="molecule type" value="Genomic_DNA"/>
</dbReference>
<comment type="caution">
    <text evidence="2">The sequence shown here is derived from an EMBL/GenBank/DDBJ whole genome shotgun (WGS) entry which is preliminary data.</text>
</comment>
<dbReference type="PANTHER" id="PTHR43792:SF1">
    <property type="entry name" value="N-ACETYLTRANSFERASE DOMAIN-CONTAINING PROTEIN"/>
    <property type="match status" value="1"/>
</dbReference>
<dbReference type="Gene3D" id="3.40.630.30">
    <property type="match status" value="1"/>
</dbReference>
<dbReference type="PANTHER" id="PTHR43792">
    <property type="entry name" value="GNAT FAMILY, PUTATIVE (AFU_ORTHOLOGUE AFUA_3G00765)-RELATED-RELATED"/>
    <property type="match status" value="1"/>
</dbReference>
<keyword evidence="3" id="KW-1185">Reference proteome</keyword>
<protein>
    <submittedName>
        <fullName evidence="2">GNAT family N-acetyltransferase</fullName>
    </submittedName>
</protein>
<evidence type="ECO:0000313" key="2">
    <source>
        <dbReference type="EMBL" id="MFA0570818.1"/>
    </source>
</evidence>
<organism evidence="2 3">
    <name type="scientific">Vibrio gallaecicus</name>
    <dbReference type="NCBI Taxonomy" id="552386"/>
    <lineage>
        <taxon>Bacteria</taxon>
        <taxon>Pseudomonadati</taxon>
        <taxon>Pseudomonadota</taxon>
        <taxon>Gammaproteobacteria</taxon>
        <taxon>Vibrionales</taxon>
        <taxon>Vibrionaceae</taxon>
        <taxon>Vibrio</taxon>
    </lineage>
</organism>
<dbReference type="RefSeq" id="WP_372268567.1">
    <property type="nucleotide sequence ID" value="NZ_JBFRUW010000134.1"/>
</dbReference>
<dbReference type="InterPro" id="IPR000182">
    <property type="entry name" value="GNAT_dom"/>
</dbReference>
<dbReference type="CDD" id="cd04301">
    <property type="entry name" value="NAT_SF"/>
    <property type="match status" value="1"/>
</dbReference>
<feature type="non-terminal residue" evidence="2">
    <location>
        <position position="176"/>
    </location>
</feature>
<dbReference type="Pfam" id="PF13302">
    <property type="entry name" value="Acetyltransf_3"/>
    <property type="match status" value="1"/>
</dbReference>
<accession>A0ABV4NHL8</accession>
<dbReference type="PROSITE" id="PS51186">
    <property type="entry name" value="GNAT"/>
    <property type="match status" value="1"/>
</dbReference>
<feature type="domain" description="N-acetyltransferase" evidence="1">
    <location>
        <begin position="26"/>
        <end position="167"/>
    </location>
</feature>
<dbReference type="InterPro" id="IPR051531">
    <property type="entry name" value="N-acetyltransferase"/>
</dbReference>
<dbReference type="Proteomes" id="UP001570417">
    <property type="component" value="Unassembled WGS sequence"/>
</dbReference>
<evidence type="ECO:0000259" key="1">
    <source>
        <dbReference type="PROSITE" id="PS51186"/>
    </source>
</evidence>
<sequence>MTISFETQRLRVAEISGDLSLTERSVLIEEIPSILTPLVVENLPPYFHGITSCELARVWLDRMLSESRLFQVKSEAQELIGFLFAYVENESDAHIGYLLNEKYWGKGLASELLKSFIEEVVNTEPWLKLVGGVETSNVASANLLKKLGFIEQPINESGVSFYEYTIPPTTIITSNL</sequence>
<name>A0ABV4NHL8_9VIBR</name>